<evidence type="ECO:0000313" key="2">
    <source>
        <dbReference type="EMBL" id="GAA3565642.1"/>
    </source>
</evidence>
<evidence type="ECO:0000313" key="3">
    <source>
        <dbReference type="Proteomes" id="UP001500689"/>
    </source>
</evidence>
<gene>
    <name evidence="2" type="ORF">GCM10022222_56770</name>
</gene>
<keyword evidence="3" id="KW-1185">Reference proteome</keyword>
<organism evidence="2 3">
    <name type="scientific">Amycolatopsis ultiminotia</name>
    <dbReference type="NCBI Taxonomy" id="543629"/>
    <lineage>
        <taxon>Bacteria</taxon>
        <taxon>Bacillati</taxon>
        <taxon>Actinomycetota</taxon>
        <taxon>Actinomycetes</taxon>
        <taxon>Pseudonocardiales</taxon>
        <taxon>Pseudonocardiaceae</taxon>
        <taxon>Amycolatopsis</taxon>
    </lineage>
</organism>
<dbReference type="Pfam" id="PF13581">
    <property type="entry name" value="HATPase_c_2"/>
    <property type="match status" value="1"/>
</dbReference>
<reference evidence="3" key="1">
    <citation type="journal article" date="2019" name="Int. J. Syst. Evol. Microbiol.">
        <title>The Global Catalogue of Microorganisms (GCM) 10K type strain sequencing project: providing services to taxonomists for standard genome sequencing and annotation.</title>
        <authorList>
            <consortium name="The Broad Institute Genomics Platform"/>
            <consortium name="The Broad Institute Genome Sequencing Center for Infectious Disease"/>
            <person name="Wu L."/>
            <person name="Ma J."/>
        </authorList>
    </citation>
    <scope>NUCLEOTIDE SEQUENCE [LARGE SCALE GENOMIC DNA]</scope>
    <source>
        <strain evidence="3">JCM 16898</strain>
    </source>
</reference>
<dbReference type="Gene3D" id="3.30.565.10">
    <property type="entry name" value="Histidine kinase-like ATPase, C-terminal domain"/>
    <property type="match status" value="1"/>
</dbReference>
<dbReference type="RefSeq" id="WP_344865192.1">
    <property type="nucleotide sequence ID" value="NZ_BAAAZN010000013.1"/>
</dbReference>
<feature type="domain" description="Histidine kinase/HSP90-like ATPase" evidence="1">
    <location>
        <begin position="29"/>
        <end position="107"/>
    </location>
</feature>
<proteinExistence type="predicted"/>
<dbReference type="InterPro" id="IPR036890">
    <property type="entry name" value="HATPase_C_sf"/>
</dbReference>
<protein>
    <submittedName>
        <fullName evidence="2">ATP-binding protein</fullName>
    </submittedName>
</protein>
<evidence type="ECO:0000259" key="1">
    <source>
        <dbReference type="Pfam" id="PF13581"/>
    </source>
</evidence>
<sequence length="149" mass="15826">MDDEAPGGSPLSELPADSRPLDDVIELRLPADTNHIPLVRMLAQAVAARSDYALDAIADVKMAVDEACAQLVGTAEPGAAMNCRFQAGPENIRLAVDARTRHSQPPSDRSFGWHVLSTLATGVSARCEPDSGGAYRLYIELDLSPGAAW</sequence>
<keyword evidence="2" id="KW-0067">ATP-binding</keyword>
<comment type="caution">
    <text evidence="2">The sequence shown here is derived from an EMBL/GenBank/DDBJ whole genome shotgun (WGS) entry which is preliminary data.</text>
</comment>
<name>A0ABP6XDW3_9PSEU</name>
<dbReference type="Proteomes" id="UP001500689">
    <property type="component" value="Unassembled WGS sequence"/>
</dbReference>
<dbReference type="InterPro" id="IPR003594">
    <property type="entry name" value="HATPase_dom"/>
</dbReference>
<accession>A0ABP6XDW3</accession>
<keyword evidence="2" id="KW-0547">Nucleotide-binding</keyword>
<dbReference type="EMBL" id="BAAAZN010000013">
    <property type="protein sequence ID" value="GAA3565642.1"/>
    <property type="molecule type" value="Genomic_DNA"/>
</dbReference>
<dbReference type="GO" id="GO:0005524">
    <property type="term" value="F:ATP binding"/>
    <property type="evidence" value="ECO:0007669"/>
    <property type="project" value="UniProtKB-KW"/>
</dbReference>